<dbReference type="PANTHER" id="PTHR28208">
    <property type="entry name" value="PHOSPHATIDATE PHOSPHATASE APP1"/>
    <property type="match status" value="1"/>
</dbReference>
<protein>
    <submittedName>
        <fullName evidence="2">Phosphatase domain-containing protein</fullName>
    </submittedName>
</protein>
<gene>
    <name evidence="2" type="ORF">AAGT95_02675</name>
</gene>
<evidence type="ECO:0000313" key="2">
    <source>
        <dbReference type="EMBL" id="XAD54897.1"/>
    </source>
</evidence>
<dbReference type="InterPro" id="IPR019236">
    <property type="entry name" value="APP1_cat"/>
</dbReference>
<evidence type="ECO:0000259" key="1">
    <source>
        <dbReference type="Pfam" id="PF09949"/>
    </source>
</evidence>
<dbReference type="PANTHER" id="PTHR28208:SF3">
    <property type="entry name" value="PHOSPHATIDATE PHOSPHATASE APP1"/>
    <property type="match status" value="1"/>
</dbReference>
<sequence length="387" mass="43855">MPHSSDTASETDRAGSLPRLFVTKLIHFTKKLVRLFTRPMRGGDKGEGGVIVHPYRGYGSHTEAFIMGRVFRQPGRLMKWEKGGAARDLVDVTRRLVRHGVRDARVDIRLGATHATVTTDRDGYFHAHIDITHTLPAEAIWHSVKLEVLSEDDAISTETEIYIPPASTDLIVISDIDDTVMYTGVANKLKMLYRLFMEKADRRTAFPGVAALYRALYGGAEGNRKRPMLYVSRGPWSIYEVLEMFFNMNRIPVGPILFLREWGMTLKRPWPRKAEDHKSDVICNMLSLYDTLPFILIGDSGQRDPEVYTEIVKMHPDRVRAIYIRKVDNDPKRDAAIEALANEVKHAGCELILARDSVSIAEHALAKGYISEEGCEAVREDTHRQQQ</sequence>
<keyword evidence="3" id="KW-1185">Reference proteome</keyword>
<accession>A0ABZ3CUR2</accession>
<dbReference type="RefSeq" id="WP_342595434.1">
    <property type="nucleotide sequence ID" value="NZ_CP151919.1"/>
</dbReference>
<organism evidence="2 3">
    <name type="scientific">Salinicola lusitanus</name>
    <dbReference type="NCBI Taxonomy" id="1949085"/>
    <lineage>
        <taxon>Bacteria</taxon>
        <taxon>Pseudomonadati</taxon>
        <taxon>Pseudomonadota</taxon>
        <taxon>Gammaproteobacteria</taxon>
        <taxon>Oceanospirillales</taxon>
        <taxon>Halomonadaceae</taxon>
        <taxon>Salinicola</taxon>
    </lineage>
</organism>
<dbReference type="Proteomes" id="UP001453229">
    <property type="component" value="Chromosome"/>
</dbReference>
<dbReference type="EMBL" id="CP151919">
    <property type="protein sequence ID" value="XAD54897.1"/>
    <property type="molecule type" value="Genomic_DNA"/>
</dbReference>
<feature type="domain" description="Phosphatidate phosphatase APP1 catalytic" evidence="1">
    <location>
        <begin position="171"/>
        <end position="326"/>
    </location>
</feature>
<dbReference type="Pfam" id="PF09949">
    <property type="entry name" value="APP1_cat"/>
    <property type="match status" value="1"/>
</dbReference>
<name>A0ABZ3CUR2_9GAMM</name>
<proteinExistence type="predicted"/>
<evidence type="ECO:0000313" key="3">
    <source>
        <dbReference type="Proteomes" id="UP001453229"/>
    </source>
</evidence>
<dbReference type="InterPro" id="IPR052935">
    <property type="entry name" value="Mg2+_PAP"/>
</dbReference>
<reference evidence="2 3" key="1">
    <citation type="submission" date="2024-04" db="EMBL/GenBank/DDBJ databases">
        <title>Salinicola lusitanus LLJ914,a marine bacterium isolated from the Okinawa Trough.</title>
        <authorList>
            <person name="Li J."/>
        </authorList>
    </citation>
    <scope>NUCLEOTIDE SEQUENCE [LARGE SCALE GENOMIC DNA]</scope>
    <source>
        <strain evidence="2 3">LLJ914</strain>
    </source>
</reference>